<reference evidence="1" key="1">
    <citation type="submission" date="2022-01" db="EMBL/GenBank/DDBJ databases">
        <authorList>
            <person name="King R."/>
        </authorList>
    </citation>
    <scope>NUCLEOTIDE SEQUENCE</scope>
</reference>
<gene>
    <name evidence="1" type="ORF">NEZAVI_LOCUS11453</name>
</gene>
<accession>A0A9P0HIK9</accession>
<name>A0A9P0HIK9_NEZVI</name>
<organism evidence="1 2">
    <name type="scientific">Nezara viridula</name>
    <name type="common">Southern green stink bug</name>
    <name type="synonym">Cimex viridulus</name>
    <dbReference type="NCBI Taxonomy" id="85310"/>
    <lineage>
        <taxon>Eukaryota</taxon>
        <taxon>Metazoa</taxon>
        <taxon>Ecdysozoa</taxon>
        <taxon>Arthropoda</taxon>
        <taxon>Hexapoda</taxon>
        <taxon>Insecta</taxon>
        <taxon>Pterygota</taxon>
        <taxon>Neoptera</taxon>
        <taxon>Paraneoptera</taxon>
        <taxon>Hemiptera</taxon>
        <taxon>Heteroptera</taxon>
        <taxon>Panheteroptera</taxon>
        <taxon>Pentatomomorpha</taxon>
        <taxon>Pentatomoidea</taxon>
        <taxon>Pentatomidae</taxon>
        <taxon>Pentatominae</taxon>
        <taxon>Nezara</taxon>
    </lineage>
</organism>
<keyword evidence="2" id="KW-1185">Reference proteome</keyword>
<protein>
    <submittedName>
        <fullName evidence="1">Uncharacterized protein</fullName>
    </submittedName>
</protein>
<dbReference type="EMBL" id="OV725081">
    <property type="protein sequence ID" value="CAH1402691.1"/>
    <property type="molecule type" value="Genomic_DNA"/>
</dbReference>
<sequence>PIKVSKCWYLLTILCHHKKLNKGEDDPIADREPLTDHVLLELTLSTFVFIMVAITTSPGIEFSLPLPQVLNYILVWFQEDIFERRSQYNGYRPTKVGTGWTKEIDQAYNGIQSRGKELNTFRQQRIKHPGIPSRATKGCVYWPLVSVTLNRPIPAMTEILIQAKWANQNTDDELYLDLFLLSAKS</sequence>
<dbReference type="Proteomes" id="UP001152798">
    <property type="component" value="Chromosome 5"/>
</dbReference>
<evidence type="ECO:0000313" key="2">
    <source>
        <dbReference type="Proteomes" id="UP001152798"/>
    </source>
</evidence>
<evidence type="ECO:0000313" key="1">
    <source>
        <dbReference type="EMBL" id="CAH1402691.1"/>
    </source>
</evidence>
<proteinExistence type="predicted"/>
<dbReference type="AlphaFoldDB" id="A0A9P0HIK9"/>
<feature type="non-terminal residue" evidence="1">
    <location>
        <position position="1"/>
    </location>
</feature>